<dbReference type="GO" id="GO:0016706">
    <property type="term" value="F:2-oxoglutarate-dependent dioxygenase activity"/>
    <property type="evidence" value="ECO:0007669"/>
    <property type="project" value="UniProtKB-ARBA"/>
</dbReference>
<evidence type="ECO:0000313" key="2">
    <source>
        <dbReference type="EMBL" id="MBB6340740.1"/>
    </source>
</evidence>
<evidence type="ECO:0000256" key="1">
    <source>
        <dbReference type="SAM" id="Coils"/>
    </source>
</evidence>
<dbReference type="GO" id="GO:0005506">
    <property type="term" value="F:iron ion binding"/>
    <property type="evidence" value="ECO:0007669"/>
    <property type="project" value="UniProtKB-ARBA"/>
</dbReference>
<evidence type="ECO:0000313" key="3">
    <source>
        <dbReference type="Proteomes" id="UP000557193"/>
    </source>
</evidence>
<dbReference type="AlphaFoldDB" id="A0A7X0BS16"/>
<dbReference type="Proteomes" id="UP000557193">
    <property type="component" value="Unassembled WGS sequence"/>
</dbReference>
<dbReference type="EMBL" id="JACHLL010000001">
    <property type="protein sequence ID" value="MBB6340740.1"/>
    <property type="molecule type" value="Genomic_DNA"/>
</dbReference>
<dbReference type="RefSeq" id="WP_184680946.1">
    <property type="nucleotide sequence ID" value="NZ_JACHLL010000001.1"/>
</dbReference>
<dbReference type="PANTHER" id="PTHR20883">
    <property type="entry name" value="PHYTANOYL-COA DIOXYGENASE DOMAIN CONTAINING 1"/>
    <property type="match status" value="1"/>
</dbReference>
<dbReference type="PANTHER" id="PTHR20883:SF46">
    <property type="entry name" value="PHYTANOYL-COA HYDROXYLASE"/>
    <property type="match status" value="1"/>
</dbReference>
<dbReference type="InterPro" id="IPR008775">
    <property type="entry name" value="Phytyl_CoA_dOase-like"/>
</dbReference>
<dbReference type="SUPFAM" id="SSF51197">
    <property type="entry name" value="Clavaminate synthase-like"/>
    <property type="match status" value="1"/>
</dbReference>
<protein>
    <recommendedName>
        <fullName evidence="4">Phytanoyl-CoA dioxygenase</fullName>
    </recommendedName>
</protein>
<sequence length="343" mass="38200">MDRLSEQQWRDFDENGFVRLGQLLEPESIVEFARRADELASGTLVNPQIQLQLDTGGDYDALPGVVSQLTEGTRLYRKVQGLEHDELFLPLVRHPVFEGICARLYGPHAPVSLFRAMIMNKPAGQGTYLPWHQDGGDVWALDRDPLVTVWVALDPATRANGCLEVIPGSHRLGLLSERGSTLSTEDAERHCPADRVLSLELEAGHGLLLHNWLLHRSGINPSSQPRRAFTACYLDGRTRGVLTGNHFPVIFGRLDPAPHHYVRQLHVDLAALRHAHGTAEHYAHDLEAEVERLRAKLGEAESYARSLEQERAARLLQDSTVPLQASAAPRRGWLARLRGDGAH</sequence>
<gene>
    <name evidence="2" type="ORF">HNP49_000890</name>
</gene>
<dbReference type="Gene3D" id="2.60.120.620">
    <property type="entry name" value="q2cbj1_9rhob like domain"/>
    <property type="match status" value="1"/>
</dbReference>
<evidence type="ECO:0008006" key="4">
    <source>
        <dbReference type="Google" id="ProtNLM"/>
    </source>
</evidence>
<comment type="caution">
    <text evidence="2">The sequence shown here is derived from an EMBL/GenBank/DDBJ whole genome shotgun (WGS) entry which is preliminary data.</text>
</comment>
<organism evidence="2 3">
    <name type="scientific">Pseudomonas fluvialis</name>
    <dbReference type="NCBI Taxonomy" id="1793966"/>
    <lineage>
        <taxon>Bacteria</taxon>
        <taxon>Pseudomonadati</taxon>
        <taxon>Pseudomonadota</taxon>
        <taxon>Gammaproteobacteria</taxon>
        <taxon>Pseudomonadales</taxon>
        <taxon>Pseudomonadaceae</taxon>
        <taxon>Pseudomonas</taxon>
    </lineage>
</organism>
<keyword evidence="1" id="KW-0175">Coiled coil</keyword>
<name>A0A7X0BS16_9PSED</name>
<keyword evidence="3" id="KW-1185">Reference proteome</keyword>
<reference evidence="2 3" key="1">
    <citation type="submission" date="2020-08" db="EMBL/GenBank/DDBJ databases">
        <title>Functional genomics of gut bacteria from endangered species of beetles.</title>
        <authorList>
            <person name="Carlos-Shanley C."/>
        </authorList>
    </citation>
    <scope>NUCLEOTIDE SEQUENCE [LARGE SCALE GENOMIC DNA]</scope>
    <source>
        <strain evidence="2 3">S00202</strain>
    </source>
</reference>
<feature type="coiled-coil region" evidence="1">
    <location>
        <begin position="283"/>
        <end position="310"/>
    </location>
</feature>
<proteinExistence type="predicted"/>
<accession>A0A7X0BS16</accession>
<dbReference type="Pfam" id="PF05721">
    <property type="entry name" value="PhyH"/>
    <property type="match status" value="1"/>
</dbReference>